<evidence type="ECO:0000313" key="3">
    <source>
        <dbReference type="Proteomes" id="UP000271098"/>
    </source>
</evidence>
<dbReference type="Proteomes" id="UP000271098">
    <property type="component" value="Unassembled WGS sequence"/>
</dbReference>
<reference evidence="4" key="1">
    <citation type="submission" date="2016-06" db="UniProtKB">
        <authorList>
            <consortium name="WormBaseParasite"/>
        </authorList>
    </citation>
    <scope>IDENTIFICATION</scope>
</reference>
<dbReference type="EMBL" id="UYRT01097895">
    <property type="protein sequence ID" value="VDN41498.1"/>
    <property type="molecule type" value="Genomic_DNA"/>
</dbReference>
<name>A0A183ER62_9BILA</name>
<feature type="region of interest" description="Disordered" evidence="1">
    <location>
        <begin position="75"/>
        <end position="96"/>
    </location>
</feature>
<keyword evidence="3" id="KW-1185">Reference proteome</keyword>
<proteinExistence type="predicted"/>
<evidence type="ECO:0000313" key="4">
    <source>
        <dbReference type="WBParaSite" id="GPUH_0002348301-mRNA-1"/>
    </source>
</evidence>
<feature type="compositionally biased region" description="Low complexity" evidence="1">
    <location>
        <begin position="78"/>
        <end position="96"/>
    </location>
</feature>
<accession>A0A183ER62</accession>
<organism evidence="4">
    <name type="scientific">Gongylonema pulchrum</name>
    <dbReference type="NCBI Taxonomy" id="637853"/>
    <lineage>
        <taxon>Eukaryota</taxon>
        <taxon>Metazoa</taxon>
        <taxon>Ecdysozoa</taxon>
        <taxon>Nematoda</taxon>
        <taxon>Chromadorea</taxon>
        <taxon>Rhabditida</taxon>
        <taxon>Spirurina</taxon>
        <taxon>Spiruromorpha</taxon>
        <taxon>Spiruroidea</taxon>
        <taxon>Gongylonematidae</taxon>
        <taxon>Gongylonema</taxon>
    </lineage>
</organism>
<gene>
    <name evidence="2" type="ORF">GPUH_LOCUS23452</name>
</gene>
<reference evidence="2 3" key="2">
    <citation type="submission" date="2018-11" db="EMBL/GenBank/DDBJ databases">
        <authorList>
            <consortium name="Pathogen Informatics"/>
        </authorList>
    </citation>
    <scope>NUCLEOTIDE SEQUENCE [LARGE SCALE GENOMIC DNA]</scope>
</reference>
<sequence>MDEDVPQLMEAMAEKETKLKFSAEPPTVFTYLDEETAAQEVSWDDGQQISFQIYQELCSREKIRSQQEKAEMERLLRSSVAPSSSSSTYLSVKTVSPLEQPSADESLLGVTGRITYSTAPVDITRFNKNSM</sequence>
<evidence type="ECO:0000256" key="1">
    <source>
        <dbReference type="SAM" id="MobiDB-lite"/>
    </source>
</evidence>
<dbReference type="AlphaFoldDB" id="A0A183ER62"/>
<dbReference type="OrthoDB" id="5828827at2759"/>
<dbReference type="WBParaSite" id="GPUH_0002348301-mRNA-1">
    <property type="protein sequence ID" value="GPUH_0002348301-mRNA-1"/>
    <property type="gene ID" value="GPUH_0002348301"/>
</dbReference>
<evidence type="ECO:0000313" key="2">
    <source>
        <dbReference type="EMBL" id="VDN41498.1"/>
    </source>
</evidence>
<protein>
    <submittedName>
        <fullName evidence="4">UBX domain-containing protein</fullName>
    </submittedName>
</protein>